<accession>A0A6A6KG06</accession>
<evidence type="ECO:0000313" key="3">
    <source>
        <dbReference type="Proteomes" id="UP000467840"/>
    </source>
</evidence>
<keyword evidence="3" id="KW-1185">Reference proteome</keyword>
<keyword evidence="1" id="KW-0472">Membrane</keyword>
<dbReference type="AlphaFoldDB" id="A0A6A6KG06"/>
<keyword evidence="1" id="KW-0812">Transmembrane</keyword>
<dbReference type="PANTHER" id="PTHR33115:SF50">
    <property type="entry name" value="ARM REPEAT SUPERFAMILY PROTEIN"/>
    <property type="match status" value="1"/>
</dbReference>
<dbReference type="PANTHER" id="PTHR33115">
    <property type="entry name" value="ARM REPEAT SUPERFAMILY PROTEIN"/>
    <property type="match status" value="1"/>
</dbReference>
<dbReference type="EMBL" id="JAAGAX010000016">
    <property type="protein sequence ID" value="KAF2287821.1"/>
    <property type="molecule type" value="Genomic_DNA"/>
</dbReference>
<name>A0A6A6KG06_HEVBR</name>
<feature type="transmembrane region" description="Helical" evidence="1">
    <location>
        <begin position="142"/>
        <end position="163"/>
    </location>
</feature>
<reference evidence="2 3" key="1">
    <citation type="journal article" date="2020" name="Mol. Plant">
        <title>The Chromosome-Based Rubber Tree Genome Provides New Insights into Spurge Genome Evolution and Rubber Biosynthesis.</title>
        <authorList>
            <person name="Liu J."/>
            <person name="Shi C."/>
            <person name="Shi C.C."/>
            <person name="Li W."/>
            <person name="Zhang Q.J."/>
            <person name="Zhang Y."/>
            <person name="Li K."/>
            <person name="Lu H.F."/>
            <person name="Shi C."/>
            <person name="Zhu S.T."/>
            <person name="Xiao Z.Y."/>
            <person name="Nan H."/>
            <person name="Yue Y."/>
            <person name="Zhu X.G."/>
            <person name="Wu Y."/>
            <person name="Hong X.N."/>
            <person name="Fan G.Y."/>
            <person name="Tong Y."/>
            <person name="Zhang D."/>
            <person name="Mao C.L."/>
            <person name="Liu Y.L."/>
            <person name="Hao S.J."/>
            <person name="Liu W.Q."/>
            <person name="Lv M.Q."/>
            <person name="Zhang H.B."/>
            <person name="Liu Y."/>
            <person name="Hu-Tang G.R."/>
            <person name="Wang J.P."/>
            <person name="Wang J.H."/>
            <person name="Sun Y.H."/>
            <person name="Ni S.B."/>
            <person name="Chen W.B."/>
            <person name="Zhang X.C."/>
            <person name="Jiao Y.N."/>
            <person name="Eichler E.E."/>
            <person name="Li G.H."/>
            <person name="Liu X."/>
            <person name="Gao L.Z."/>
        </authorList>
    </citation>
    <scope>NUCLEOTIDE SEQUENCE [LARGE SCALE GENOMIC DNA]</scope>
    <source>
        <strain evidence="3">cv. GT1</strain>
        <tissue evidence="2">Leaf</tissue>
    </source>
</reference>
<evidence type="ECO:0000313" key="2">
    <source>
        <dbReference type="EMBL" id="KAF2287821.1"/>
    </source>
</evidence>
<sequence length="236" mass="26778">MVTGKSAGENGSICLQVVELRRLSETNYISDASIFEPRSSMEKSDSTGNSVSPTNTPVRATEKKLTLFALRLAVFEIAATGLRTLGNHELEWQHQATWSIADAGMNRKRDCQLKTTPTWTSSDVPILPYAQCFFLSRNVSKLLYWLQLACATACLALSLIKLIKRHYVEISKGDTDERNRQSALTIFYALTLAKALFFLMEKAYWEWKVGYCKLLEEVNKECELAFRYDINQKVVL</sequence>
<keyword evidence="1" id="KW-1133">Transmembrane helix</keyword>
<evidence type="ECO:0000256" key="1">
    <source>
        <dbReference type="SAM" id="Phobius"/>
    </source>
</evidence>
<protein>
    <submittedName>
        <fullName evidence="2">Uncharacterized protein</fullName>
    </submittedName>
</protein>
<feature type="transmembrane region" description="Helical" evidence="1">
    <location>
        <begin position="183"/>
        <end position="200"/>
    </location>
</feature>
<proteinExistence type="predicted"/>
<comment type="caution">
    <text evidence="2">The sequence shown here is derived from an EMBL/GenBank/DDBJ whole genome shotgun (WGS) entry which is preliminary data.</text>
</comment>
<gene>
    <name evidence="2" type="ORF">GH714_002831</name>
</gene>
<organism evidence="2 3">
    <name type="scientific">Hevea brasiliensis</name>
    <name type="common">Para rubber tree</name>
    <name type="synonym">Siphonia brasiliensis</name>
    <dbReference type="NCBI Taxonomy" id="3981"/>
    <lineage>
        <taxon>Eukaryota</taxon>
        <taxon>Viridiplantae</taxon>
        <taxon>Streptophyta</taxon>
        <taxon>Embryophyta</taxon>
        <taxon>Tracheophyta</taxon>
        <taxon>Spermatophyta</taxon>
        <taxon>Magnoliopsida</taxon>
        <taxon>eudicotyledons</taxon>
        <taxon>Gunneridae</taxon>
        <taxon>Pentapetalae</taxon>
        <taxon>rosids</taxon>
        <taxon>fabids</taxon>
        <taxon>Malpighiales</taxon>
        <taxon>Euphorbiaceae</taxon>
        <taxon>Crotonoideae</taxon>
        <taxon>Micrandreae</taxon>
        <taxon>Hevea</taxon>
    </lineage>
</organism>
<dbReference type="Proteomes" id="UP000467840">
    <property type="component" value="Chromosome 8"/>
</dbReference>